<keyword evidence="2" id="KW-1185">Reference proteome</keyword>
<protein>
    <submittedName>
        <fullName evidence="1">Uncharacterized protein</fullName>
    </submittedName>
</protein>
<accession>A0A4D6LPJ1</accession>
<evidence type="ECO:0000313" key="2">
    <source>
        <dbReference type="Proteomes" id="UP000501690"/>
    </source>
</evidence>
<reference evidence="1 2" key="1">
    <citation type="submission" date="2019-04" db="EMBL/GenBank/DDBJ databases">
        <title>An improved genome assembly and genetic linkage map for asparagus bean, Vigna unguiculata ssp. sesquipedialis.</title>
        <authorList>
            <person name="Xia Q."/>
            <person name="Zhang R."/>
            <person name="Dong Y."/>
        </authorList>
    </citation>
    <scope>NUCLEOTIDE SEQUENCE [LARGE SCALE GENOMIC DNA]</scope>
    <source>
        <tissue evidence="1">Leaf</tissue>
    </source>
</reference>
<dbReference type="Proteomes" id="UP000501690">
    <property type="component" value="Linkage Group LG4"/>
</dbReference>
<name>A0A4D6LPJ1_VIGUN</name>
<sequence length="55" mass="6259">MRTRGWRGDRSGGSSVDDGRRRRWRLRWSIRASQGLERRGGRNGCSVGGFVLLVL</sequence>
<dbReference type="EMBL" id="CP039348">
    <property type="protein sequence ID" value="QCD90393.1"/>
    <property type="molecule type" value="Genomic_DNA"/>
</dbReference>
<gene>
    <name evidence="1" type="ORF">DEO72_LG4g1348</name>
</gene>
<evidence type="ECO:0000313" key="1">
    <source>
        <dbReference type="EMBL" id="QCD90393.1"/>
    </source>
</evidence>
<dbReference type="AlphaFoldDB" id="A0A4D6LPJ1"/>
<proteinExistence type="predicted"/>
<organism evidence="1 2">
    <name type="scientific">Vigna unguiculata</name>
    <name type="common">Cowpea</name>
    <dbReference type="NCBI Taxonomy" id="3917"/>
    <lineage>
        <taxon>Eukaryota</taxon>
        <taxon>Viridiplantae</taxon>
        <taxon>Streptophyta</taxon>
        <taxon>Embryophyta</taxon>
        <taxon>Tracheophyta</taxon>
        <taxon>Spermatophyta</taxon>
        <taxon>Magnoliopsida</taxon>
        <taxon>eudicotyledons</taxon>
        <taxon>Gunneridae</taxon>
        <taxon>Pentapetalae</taxon>
        <taxon>rosids</taxon>
        <taxon>fabids</taxon>
        <taxon>Fabales</taxon>
        <taxon>Fabaceae</taxon>
        <taxon>Papilionoideae</taxon>
        <taxon>50 kb inversion clade</taxon>
        <taxon>NPAAA clade</taxon>
        <taxon>indigoferoid/millettioid clade</taxon>
        <taxon>Phaseoleae</taxon>
        <taxon>Vigna</taxon>
    </lineage>
</organism>